<name>A0A2G8S8C6_9APHY</name>
<dbReference type="AlphaFoldDB" id="A0A2G8S8C6"/>
<dbReference type="OrthoDB" id="2752228at2759"/>
<sequence>MPGLYGLAFTSAMLYVQQAVAYTEMVMDDKRLHIIDRAGDHAAAALDSPDGQESFTSLTVEPGLAQVLKHIREEDYYSSGIASKLAWWDRHLWSSQASFDRWALFLLNSLDEKQSIVALPHQDLEICATHLANRSSGRASPLEQISSAVGWSMGFSISLAMLARWSGRRALYLPMNGLQRLLLGAWMYVEVPVTFRELWYLRRIREKDVAAQMMVDLFGSFDEEFEELGIDYDASPDGS</sequence>
<protein>
    <submittedName>
        <fullName evidence="1">Uncharacterized protein</fullName>
    </submittedName>
</protein>
<proteinExistence type="predicted"/>
<evidence type="ECO:0000313" key="1">
    <source>
        <dbReference type="EMBL" id="PIL30011.1"/>
    </source>
</evidence>
<dbReference type="EMBL" id="AYKW01000017">
    <property type="protein sequence ID" value="PIL30011.1"/>
    <property type="molecule type" value="Genomic_DNA"/>
</dbReference>
<gene>
    <name evidence="1" type="ORF">GSI_07922</name>
</gene>
<keyword evidence="2" id="KW-1185">Reference proteome</keyword>
<accession>A0A2G8S8C6</accession>
<comment type="caution">
    <text evidence="1">The sequence shown here is derived from an EMBL/GenBank/DDBJ whole genome shotgun (WGS) entry which is preliminary data.</text>
</comment>
<dbReference type="Proteomes" id="UP000230002">
    <property type="component" value="Unassembled WGS sequence"/>
</dbReference>
<reference evidence="1 2" key="1">
    <citation type="journal article" date="2015" name="Sci. Rep.">
        <title>Chromosome-level genome map provides insights into diverse defense mechanisms in the medicinal fungus Ganoderma sinense.</title>
        <authorList>
            <person name="Zhu Y."/>
            <person name="Xu J."/>
            <person name="Sun C."/>
            <person name="Zhou S."/>
            <person name="Xu H."/>
            <person name="Nelson D.R."/>
            <person name="Qian J."/>
            <person name="Song J."/>
            <person name="Luo H."/>
            <person name="Xiang L."/>
            <person name="Li Y."/>
            <person name="Xu Z."/>
            <person name="Ji A."/>
            <person name="Wang L."/>
            <person name="Lu S."/>
            <person name="Hayward A."/>
            <person name="Sun W."/>
            <person name="Li X."/>
            <person name="Schwartz D.C."/>
            <person name="Wang Y."/>
            <person name="Chen S."/>
        </authorList>
    </citation>
    <scope>NUCLEOTIDE SEQUENCE [LARGE SCALE GENOMIC DNA]</scope>
    <source>
        <strain evidence="1 2">ZZ0214-1</strain>
    </source>
</reference>
<evidence type="ECO:0000313" key="2">
    <source>
        <dbReference type="Proteomes" id="UP000230002"/>
    </source>
</evidence>
<organism evidence="1 2">
    <name type="scientific">Ganoderma sinense ZZ0214-1</name>
    <dbReference type="NCBI Taxonomy" id="1077348"/>
    <lineage>
        <taxon>Eukaryota</taxon>
        <taxon>Fungi</taxon>
        <taxon>Dikarya</taxon>
        <taxon>Basidiomycota</taxon>
        <taxon>Agaricomycotina</taxon>
        <taxon>Agaricomycetes</taxon>
        <taxon>Polyporales</taxon>
        <taxon>Polyporaceae</taxon>
        <taxon>Ganoderma</taxon>
    </lineage>
</organism>